<dbReference type="InterPro" id="IPR011629">
    <property type="entry name" value="CobW-like_C"/>
</dbReference>
<dbReference type="PANTHER" id="PTHR13748">
    <property type="entry name" value="COBW-RELATED"/>
    <property type="match status" value="1"/>
</dbReference>
<dbReference type="AlphaFoldDB" id="A0A193GMG8"/>
<name>A0A193GMG8_9BORD</name>
<dbReference type="KEGG" id="bfz:BAU07_14080"/>
<dbReference type="SMART" id="SM00833">
    <property type="entry name" value="CobW_C"/>
    <property type="match status" value="1"/>
</dbReference>
<evidence type="ECO:0000313" key="8">
    <source>
        <dbReference type="EMBL" id="ANN80499.1"/>
    </source>
</evidence>
<evidence type="ECO:0000256" key="5">
    <source>
        <dbReference type="ARBA" id="ARBA00045658"/>
    </source>
</evidence>
<sequence length="329" mass="36348">MDIPPVHVLTGPLGSGKSTLLNRLLHTGLAPDTAIIVNEFGEAGLDRTFIQESSDEVLLMDNGCICCSLRSDLSDTLMRLAALRDEHAWSMRRVIIETSGISDPIPILHTLRSDNRLRDRFRAGSVLCTVDAQAGAAALRERPEYVAQLGAADLALLTKADLVDEPALRDVSAAVASANPLAKVVRTREALYDYLVDAAPRTDHTYDQLESLVPPARRAPHGVQHIVLRYPGPLSWPLFAIWLTRLLFLHGDRILRTKGILFDRDRNAWIGVHAVRRFLHPPIHLKLERPPESGSCLVFITDGIDPARIARSYEELWQASSGHPAEPLS</sequence>
<keyword evidence="2" id="KW-0378">Hydrolase</keyword>
<evidence type="ECO:0000256" key="2">
    <source>
        <dbReference type="ARBA" id="ARBA00022801"/>
    </source>
</evidence>
<dbReference type="InterPro" id="IPR036627">
    <property type="entry name" value="CobW-likC_sf"/>
</dbReference>
<keyword evidence="1" id="KW-0547">Nucleotide-binding</keyword>
<feature type="domain" description="CobW C-terminal" evidence="7">
    <location>
        <begin position="223"/>
        <end position="317"/>
    </location>
</feature>
<dbReference type="PANTHER" id="PTHR13748:SF62">
    <property type="entry name" value="COBW DOMAIN-CONTAINING PROTEIN"/>
    <property type="match status" value="1"/>
</dbReference>
<keyword evidence="3" id="KW-0143">Chaperone</keyword>
<dbReference type="InterPro" id="IPR051316">
    <property type="entry name" value="Zinc-reg_GTPase_activator"/>
</dbReference>
<dbReference type="GO" id="GO:0016787">
    <property type="term" value="F:hydrolase activity"/>
    <property type="evidence" value="ECO:0007669"/>
    <property type="project" value="UniProtKB-KW"/>
</dbReference>
<reference evidence="8 9" key="1">
    <citation type="submission" date="2016-06" db="EMBL/GenBank/DDBJ databases">
        <title>Complete genome sequences of Bordetella bronchialis and Bordetella flabilis.</title>
        <authorList>
            <person name="LiPuma J.J."/>
            <person name="Spilker T."/>
        </authorList>
    </citation>
    <scope>NUCLEOTIDE SEQUENCE [LARGE SCALE GENOMIC DNA]</scope>
    <source>
        <strain evidence="8 9">AU10664</strain>
    </source>
</reference>
<evidence type="ECO:0000313" key="9">
    <source>
        <dbReference type="Proteomes" id="UP000091926"/>
    </source>
</evidence>
<keyword evidence="9" id="KW-1185">Reference proteome</keyword>
<dbReference type="STRING" id="463014.BAU07_14080"/>
<comment type="similarity">
    <text evidence="4">Belongs to the SIMIBI class G3E GTPase family. ZNG1 subfamily.</text>
</comment>
<evidence type="ECO:0000256" key="6">
    <source>
        <dbReference type="ARBA" id="ARBA00049117"/>
    </source>
</evidence>
<organism evidence="8 9">
    <name type="scientific">Bordetella flabilis</name>
    <dbReference type="NCBI Taxonomy" id="463014"/>
    <lineage>
        <taxon>Bacteria</taxon>
        <taxon>Pseudomonadati</taxon>
        <taxon>Pseudomonadota</taxon>
        <taxon>Betaproteobacteria</taxon>
        <taxon>Burkholderiales</taxon>
        <taxon>Alcaligenaceae</taxon>
        <taxon>Bordetella</taxon>
    </lineage>
</organism>
<evidence type="ECO:0000259" key="7">
    <source>
        <dbReference type="SMART" id="SM00833"/>
    </source>
</evidence>
<dbReference type="CDD" id="cd03112">
    <property type="entry name" value="CobW-like"/>
    <property type="match status" value="1"/>
</dbReference>
<dbReference type="Pfam" id="PF02492">
    <property type="entry name" value="cobW"/>
    <property type="match status" value="1"/>
</dbReference>
<proteinExistence type="inferred from homology"/>
<dbReference type="Pfam" id="PF07683">
    <property type="entry name" value="CobW_C"/>
    <property type="match status" value="1"/>
</dbReference>
<dbReference type="SUPFAM" id="SSF90002">
    <property type="entry name" value="Hypothetical protein YjiA, C-terminal domain"/>
    <property type="match status" value="1"/>
</dbReference>
<evidence type="ECO:0000256" key="4">
    <source>
        <dbReference type="ARBA" id="ARBA00034320"/>
    </source>
</evidence>
<dbReference type="Gene3D" id="3.30.1220.10">
    <property type="entry name" value="CobW-like, C-terminal domain"/>
    <property type="match status" value="1"/>
</dbReference>
<comment type="function">
    <text evidence="5">Zinc chaperone that directly transfers zinc cofactor to target proteins, thereby activating them. Zinc is transferred from the CXCC motif in the GTPase domain to the zinc binding site in target proteins in a process requiring GTP hydrolysis.</text>
</comment>
<evidence type="ECO:0000256" key="3">
    <source>
        <dbReference type="ARBA" id="ARBA00023186"/>
    </source>
</evidence>
<dbReference type="InterPro" id="IPR003495">
    <property type="entry name" value="CobW/HypB/UreG_nucleotide-bd"/>
</dbReference>
<protein>
    <recommendedName>
        <fullName evidence="7">CobW C-terminal domain-containing protein</fullName>
    </recommendedName>
</protein>
<dbReference type="Gene3D" id="3.40.50.300">
    <property type="entry name" value="P-loop containing nucleotide triphosphate hydrolases"/>
    <property type="match status" value="1"/>
</dbReference>
<evidence type="ECO:0000256" key="1">
    <source>
        <dbReference type="ARBA" id="ARBA00022741"/>
    </source>
</evidence>
<dbReference type="EMBL" id="CP016172">
    <property type="protein sequence ID" value="ANN80499.1"/>
    <property type="molecule type" value="Genomic_DNA"/>
</dbReference>
<dbReference type="GO" id="GO:0000166">
    <property type="term" value="F:nucleotide binding"/>
    <property type="evidence" value="ECO:0007669"/>
    <property type="project" value="UniProtKB-KW"/>
</dbReference>
<comment type="catalytic activity">
    <reaction evidence="6">
        <text>GTP + H2O = GDP + phosphate + H(+)</text>
        <dbReference type="Rhea" id="RHEA:19669"/>
        <dbReference type="ChEBI" id="CHEBI:15377"/>
        <dbReference type="ChEBI" id="CHEBI:15378"/>
        <dbReference type="ChEBI" id="CHEBI:37565"/>
        <dbReference type="ChEBI" id="CHEBI:43474"/>
        <dbReference type="ChEBI" id="CHEBI:58189"/>
    </reaction>
    <physiologicalReaction direction="left-to-right" evidence="6">
        <dbReference type="Rhea" id="RHEA:19670"/>
    </physiologicalReaction>
</comment>
<dbReference type="SUPFAM" id="SSF52540">
    <property type="entry name" value="P-loop containing nucleoside triphosphate hydrolases"/>
    <property type="match status" value="1"/>
</dbReference>
<dbReference type="InterPro" id="IPR027417">
    <property type="entry name" value="P-loop_NTPase"/>
</dbReference>
<gene>
    <name evidence="8" type="ORF">BAU07_14080</name>
</gene>
<dbReference type="GO" id="GO:0005737">
    <property type="term" value="C:cytoplasm"/>
    <property type="evidence" value="ECO:0007669"/>
    <property type="project" value="TreeGrafter"/>
</dbReference>
<accession>A0A193GMG8</accession>
<dbReference type="Proteomes" id="UP000091926">
    <property type="component" value="Chromosome"/>
</dbReference>